<dbReference type="EMBL" id="AAMD01000149">
    <property type="protein sequence ID" value="EAU63724.1"/>
    <property type="molecule type" value="Genomic_DNA"/>
</dbReference>
<dbReference type="PANTHER" id="PTHR12147:SF56">
    <property type="entry name" value="AMINOPEPTIDASE YDR415C-RELATED"/>
    <property type="match status" value="1"/>
</dbReference>
<dbReference type="EC" id="3.4.11.10" evidence="9"/>
<dbReference type="InterPro" id="IPR007484">
    <property type="entry name" value="Peptidase_M28"/>
</dbReference>
<dbReference type="GO" id="GO:0008235">
    <property type="term" value="F:metalloexopeptidase activity"/>
    <property type="evidence" value="ECO:0007669"/>
    <property type="project" value="InterPro"/>
</dbReference>
<evidence type="ECO:0000256" key="7">
    <source>
        <dbReference type="SAM" id="MobiDB-lite"/>
    </source>
</evidence>
<dbReference type="Gene3D" id="2.60.40.10">
    <property type="entry name" value="Immunoglobulins"/>
    <property type="match status" value="1"/>
</dbReference>
<dbReference type="AlphaFoldDB" id="Q08TB2"/>
<organism evidence="9 10">
    <name type="scientific">Stigmatella aurantiaca (strain DW4/3-1)</name>
    <dbReference type="NCBI Taxonomy" id="378806"/>
    <lineage>
        <taxon>Bacteria</taxon>
        <taxon>Pseudomonadati</taxon>
        <taxon>Myxococcota</taxon>
        <taxon>Myxococcia</taxon>
        <taxon>Myxococcales</taxon>
        <taxon>Cystobacterineae</taxon>
        <taxon>Archangiaceae</taxon>
        <taxon>Stigmatella</taxon>
    </lineage>
</organism>
<dbReference type="InterPro" id="IPR045175">
    <property type="entry name" value="M28_fam"/>
</dbReference>
<protein>
    <submittedName>
        <fullName evidence="9">Bacterial leucyl aminopeptidase</fullName>
        <ecNumber evidence="9">3.4.11.10</ecNumber>
    </submittedName>
</protein>
<evidence type="ECO:0000256" key="4">
    <source>
        <dbReference type="ARBA" id="ARBA00022729"/>
    </source>
</evidence>
<evidence type="ECO:0000259" key="8">
    <source>
        <dbReference type="Pfam" id="PF04389"/>
    </source>
</evidence>
<dbReference type="Pfam" id="PF04389">
    <property type="entry name" value="Peptidase_M28"/>
    <property type="match status" value="1"/>
</dbReference>
<evidence type="ECO:0000313" key="10">
    <source>
        <dbReference type="Proteomes" id="UP000032702"/>
    </source>
</evidence>
<evidence type="ECO:0000256" key="3">
    <source>
        <dbReference type="ARBA" id="ARBA00022723"/>
    </source>
</evidence>
<feature type="compositionally biased region" description="Polar residues" evidence="7">
    <location>
        <begin position="665"/>
        <end position="675"/>
    </location>
</feature>
<keyword evidence="3" id="KW-0479">Metal-binding</keyword>
<dbReference type="PATRIC" id="fig|378806.16.peg.2610"/>
<proteinExistence type="predicted"/>
<keyword evidence="4" id="KW-0732">Signal</keyword>
<dbReference type="GO" id="GO:0004177">
    <property type="term" value="F:aminopeptidase activity"/>
    <property type="evidence" value="ECO:0007669"/>
    <property type="project" value="UniProtKB-KW"/>
</dbReference>
<comment type="caution">
    <text evidence="9">The sequence shown here is derived from an EMBL/GenBank/DDBJ whole genome shotgun (WGS) entry which is preliminary data.</text>
</comment>
<feature type="region of interest" description="Disordered" evidence="7">
    <location>
        <begin position="656"/>
        <end position="675"/>
    </location>
</feature>
<keyword evidence="1 9" id="KW-0031">Aminopeptidase</keyword>
<accession>Q08TB2</accession>
<keyword evidence="6" id="KW-0862">Zinc</keyword>
<reference evidence="9 10" key="1">
    <citation type="submission" date="2006-04" db="EMBL/GenBank/DDBJ databases">
        <authorList>
            <person name="Nierman W.C."/>
        </authorList>
    </citation>
    <scope>NUCLEOTIDE SEQUENCE [LARGE SCALE GENOMIC DNA]</scope>
    <source>
        <strain evidence="9 10">DW4/3-1</strain>
    </source>
</reference>
<keyword evidence="2" id="KW-0645">Protease</keyword>
<evidence type="ECO:0000313" key="9">
    <source>
        <dbReference type="EMBL" id="EAU63724.1"/>
    </source>
</evidence>
<evidence type="ECO:0000256" key="2">
    <source>
        <dbReference type="ARBA" id="ARBA00022670"/>
    </source>
</evidence>
<dbReference type="GO" id="GO:0006508">
    <property type="term" value="P:proteolysis"/>
    <property type="evidence" value="ECO:0007669"/>
    <property type="project" value="UniProtKB-KW"/>
</dbReference>
<evidence type="ECO:0000256" key="1">
    <source>
        <dbReference type="ARBA" id="ARBA00022438"/>
    </source>
</evidence>
<name>Q08TB2_STIAD</name>
<dbReference type="GO" id="GO:0046872">
    <property type="term" value="F:metal ion binding"/>
    <property type="evidence" value="ECO:0007669"/>
    <property type="project" value="UniProtKB-KW"/>
</dbReference>
<dbReference type="InterPro" id="IPR013783">
    <property type="entry name" value="Ig-like_fold"/>
</dbReference>
<evidence type="ECO:0000256" key="6">
    <source>
        <dbReference type="ARBA" id="ARBA00022833"/>
    </source>
</evidence>
<feature type="domain" description="Peptidase M28" evidence="8">
    <location>
        <begin position="311"/>
        <end position="508"/>
    </location>
</feature>
<keyword evidence="5 9" id="KW-0378">Hydrolase</keyword>
<gene>
    <name evidence="9" type="ORF">STIAU_3232</name>
</gene>
<sequence length="804" mass="85411">MDRPAPVQPAGDHRHAGLGHQPRVPAAEPGNRRTQVVHPPLPRRARHASNAAGPVVRGRRPPGDALLRREVNSEPSLALRMTVRVDALQFGWTSGLPQERSSQVGGTPMSLKGLAPAALLLWGAAPAFAHVPATPRTAQLTEDRQLWITLATDSLDAVQETLRGPGMTSPAPTRTKNGVSMMQVRESQLFRISELMHEKFKRCAGFLAHETEAEASEAMEKAGAPEQPQKALVEYTLNNADTANALIADLQEPNIYDTIVKLSSYTTRYYKSTTGAQAALWLKEHWASLASGRPEVTVEEFVHTNYNQRSIILTIPGSTKPSEVVVVGGHLDSTVGSSGSNPNTASPGADDDASGIASITEVIRTALAQNYRPERTVKFIGYAAEEAGLLGSQDIAKWHKTQAINVVGVLQLDMTNYKGSTNYDVGVITDYTNAAQNTFLRSLITTYIPALKIVDTKCNYGCSDHASWNNQGFPASFPFEATFNDSNKFIHSVNDTLAQSGNTALHAAKFSRVTAAYVAELAKGTVNGTVVDTVPPATVLTSPASGATLLGSVTLTANATDNVGVSKVEFYVDNVLKGTDTTAPYSFVWDTASTPNGAHVLSTKAFDARQNVGVSPAVNVTVNNPSTVAEYNATLKAPTCATVNAKCDSGGLLVGRGTRGPNGGSEPNTPNTLQNSCADQSKGTYHVDESNDRIVVSTVDGLPFAPGKAVKIEATVWAYASSPSSDKLDLYYAADATAPVWISLGTLTPSAGQVQTLTKNYTLPSGGALQAVRARFRYGGSTSSTACGQGEYDDHDDLVFAVTR</sequence>
<dbReference type="Proteomes" id="UP000032702">
    <property type="component" value="Unassembled WGS sequence"/>
</dbReference>
<feature type="compositionally biased region" description="Polar residues" evidence="7">
    <location>
        <begin position="334"/>
        <end position="346"/>
    </location>
</feature>
<feature type="region of interest" description="Disordered" evidence="7">
    <location>
        <begin position="333"/>
        <end position="352"/>
    </location>
</feature>
<evidence type="ECO:0000256" key="5">
    <source>
        <dbReference type="ARBA" id="ARBA00022801"/>
    </source>
</evidence>
<dbReference type="PANTHER" id="PTHR12147">
    <property type="entry name" value="METALLOPEPTIDASE M28 FAMILY MEMBER"/>
    <property type="match status" value="1"/>
</dbReference>
<dbReference type="Gene3D" id="3.40.630.10">
    <property type="entry name" value="Zn peptidases"/>
    <property type="match status" value="1"/>
</dbReference>
<feature type="region of interest" description="Disordered" evidence="7">
    <location>
        <begin position="1"/>
        <end position="64"/>
    </location>
</feature>
<dbReference type="SUPFAM" id="SSF53187">
    <property type="entry name" value="Zn-dependent exopeptidases"/>
    <property type="match status" value="1"/>
</dbReference>
<dbReference type="MEROPS" id="M28.002"/>
<dbReference type="Pfam" id="PF17957">
    <property type="entry name" value="Big_7"/>
    <property type="match status" value="1"/>
</dbReference>